<dbReference type="AlphaFoldDB" id="A0A7R8ZLZ8"/>
<evidence type="ECO:0000256" key="3">
    <source>
        <dbReference type="ARBA" id="ARBA00022723"/>
    </source>
</evidence>
<keyword evidence="10" id="KW-0539">Nucleus</keyword>
<evidence type="ECO:0000313" key="12">
    <source>
        <dbReference type="EMBL" id="CAD7228903.1"/>
    </source>
</evidence>
<dbReference type="GO" id="GO:0003677">
    <property type="term" value="F:DNA binding"/>
    <property type="evidence" value="ECO:0007669"/>
    <property type="project" value="UniProtKB-KW"/>
</dbReference>
<organism evidence="12">
    <name type="scientific">Cyprideis torosa</name>
    <dbReference type="NCBI Taxonomy" id="163714"/>
    <lineage>
        <taxon>Eukaryota</taxon>
        <taxon>Metazoa</taxon>
        <taxon>Ecdysozoa</taxon>
        <taxon>Arthropoda</taxon>
        <taxon>Crustacea</taxon>
        <taxon>Oligostraca</taxon>
        <taxon>Ostracoda</taxon>
        <taxon>Podocopa</taxon>
        <taxon>Podocopida</taxon>
        <taxon>Cytherocopina</taxon>
        <taxon>Cytheroidea</taxon>
        <taxon>Cytherideidae</taxon>
        <taxon>Cyprideis</taxon>
    </lineage>
</organism>
<dbReference type="PROSITE" id="PS00028">
    <property type="entry name" value="ZINC_FINGER_C2H2_1"/>
    <property type="match status" value="4"/>
</dbReference>
<dbReference type="InterPro" id="IPR036236">
    <property type="entry name" value="Znf_C2H2_sf"/>
</dbReference>
<name>A0A7R8ZLZ8_9CRUS</name>
<dbReference type="OrthoDB" id="6343205at2759"/>
<dbReference type="SUPFAM" id="SSF57667">
    <property type="entry name" value="beta-beta-alpha zinc fingers"/>
    <property type="match status" value="4"/>
</dbReference>
<dbReference type="FunFam" id="3.30.160.60:FF:000875">
    <property type="entry name" value="zinc finger protein 236 isoform X7"/>
    <property type="match status" value="1"/>
</dbReference>
<proteinExistence type="inferred from homology"/>
<evidence type="ECO:0000256" key="2">
    <source>
        <dbReference type="ARBA" id="ARBA00006991"/>
    </source>
</evidence>
<dbReference type="PANTHER" id="PTHR24377">
    <property type="entry name" value="IP01015P-RELATED"/>
    <property type="match status" value="1"/>
</dbReference>
<dbReference type="EMBL" id="OB661755">
    <property type="protein sequence ID" value="CAD7228903.1"/>
    <property type="molecule type" value="Genomic_DNA"/>
</dbReference>
<accession>A0A7R8ZLZ8</accession>
<reference evidence="12" key="1">
    <citation type="submission" date="2020-11" db="EMBL/GenBank/DDBJ databases">
        <authorList>
            <person name="Tran Van P."/>
        </authorList>
    </citation>
    <scope>NUCLEOTIDE SEQUENCE</scope>
</reference>
<evidence type="ECO:0000256" key="10">
    <source>
        <dbReference type="ARBA" id="ARBA00023242"/>
    </source>
</evidence>
<keyword evidence="7" id="KW-0805">Transcription regulation</keyword>
<keyword evidence="9" id="KW-0804">Transcription</keyword>
<evidence type="ECO:0000256" key="5">
    <source>
        <dbReference type="ARBA" id="ARBA00022771"/>
    </source>
</evidence>
<keyword evidence="3" id="KW-0479">Metal-binding</keyword>
<dbReference type="FunFam" id="3.30.160.60:FF:002343">
    <property type="entry name" value="Zinc finger protein 33A"/>
    <property type="match status" value="2"/>
</dbReference>
<evidence type="ECO:0000256" key="4">
    <source>
        <dbReference type="ARBA" id="ARBA00022737"/>
    </source>
</evidence>
<keyword evidence="6" id="KW-0862">Zinc</keyword>
<comment type="subcellular location">
    <subcellularLocation>
        <location evidence="1">Nucleus</location>
    </subcellularLocation>
</comment>
<evidence type="ECO:0000256" key="6">
    <source>
        <dbReference type="ARBA" id="ARBA00022833"/>
    </source>
</evidence>
<protein>
    <submittedName>
        <fullName evidence="12">Uncharacterized protein</fullName>
    </submittedName>
</protein>
<evidence type="ECO:0000256" key="8">
    <source>
        <dbReference type="ARBA" id="ARBA00023125"/>
    </source>
</evidence>
<sequence length="433" mass="49538">MLNPERRRQKAKEKLGIKEECNREHGRRMFGNQTGPEMYRRRPESAVRHKMCSLVNTAVQDATSSTTKELIPARGLSVVLIAMRASKKDPTSRNMNDISSLKRHEQTHSGDVPFSCLICDARFAQKGNLRKHEKIHIGPKRSLESKRNAPGNMEDVVKGRSLILDDSVWKSNGTGDVPEETRSSSPIQHVQPHQLRVARRHTKTNTFSCSHCDAHFAERSSLKRHERTHSGDKPFYCPICDARFAERSSLKRHERCHSGDKPFSCLICDARFAQKGNLIDHERTHTGERPFCCSHCDARFTQRSQISGILIARLCTYNSELFVLFQWRNEKRVFCIGMYDPSISNTVIRTQCGFKGNLTDHERTHTGERPFCCSHCDACFTQRSDLKRHEQTVSFAMRGLPKDPTSKDMSRLTQETSHSPVSFAMRGLLRRET</sequence>
<dbReference type="SMART" id="SM00355">
    <property type="entry name" value="ZnF_C2H2"/>
    <property type="match status" value="5"/>
</dbReference>
<evidence type="ECO:0000256" key="9">
    <source>
        <dbReference type="ARBA" id="ARBA00023163"/>
    </source>
</evidence>
<dbReference type="Pfam" id="PF00096">
    <property type="entry name" value="zf-C2H2"/>
    <property type="match status" value="4"/>
</dbReference>
<keyword evidence="4" id="KW-0677">Repeat</keyword>
<evidence type="ECO:0000256" key="11">
    <source>
        <dbReference type="SAM" id="MobiDB-lite"/>
    </source>
</evidence>
<keyword evidence="5" id="KW-0863">Zinc-finger</keyword>
<dbReference type="InterPro" id="IPR013087">
    <property type="entry name" value="Znf_C2H2_type"/>
</dbReference>
<comment type="similarity">
    <text evidence="2">Belongs to the krueppel C2H2-type zinc-finger protein family.</text>
</comment>
<gene>
    <name evidence="12" type="ORF">CTOB1V02_LOCUS6781</name>
</gene>
<evidence type="ECO:0000256" key="7">
    <source>
        <dbReference type="ARBA" id="ARBA00023015"/>
    </source>
</evidence>
<dbReference type="InterPro" id="IPR050826">
    <property type="entry name" value="Krueppel_C2H2_ZnFinger"/>
</dbReference>
<dbReference type="Gene3D" id="3.30.160.60">
    <property type="entry name" value="Classic Zinc Finger"/>
    <property type="match status" value="7"/>
</dbReference>
<evidence type="ECO:0000256" key="1">
    <source>
        <dbReference type="ARBA" id="ARBA00004123"/>
    </source>
</evidence>
<dbReference type="PROSITE" id="PS50157">
    <property type="entry name" value="ZINC_FINGER_C2H2_2"/>
    <property type="match status" value="5"/>
</dbReference>
<dbReference type="GO" id="GO:0006355">
    <property type="term" value="P:regulation of DNA-templated transcription"/>
    <property type="evidence" value="ECO:0007669"/>
    <property type="project" value="UniProtKB-ARBA"/>
</dbReference>
<feature type="region of interest" description="Disordered" evidence="11">
    <location>
        <begin position="173"/>
        <end position="193"/>
    </location>
</feature>
<dbReference type="GO" id="GO:0005634">
    <property type="term" value="C:nucleus"/>
    <property type="evidence" value="ECO:0007669"/>
    <property type="project" value="UniProtKB-SubCell"/>
</dbReference>
<dbReference type="FunFam" id="3.30.160.60:FF:001480">
    <property type="entry name" value="Si:cabz01071911.3"/>
    <property type="match status" value="1"/>
</dbReference>
<keyword evidence="8" id="KW-0238">DNA-binding</keyword>
<dbReference type="GO" id="GO:0008270">
    <property type="term" value="F:zinc ion binding"/>
    <property type="evidence" value="ECO:0007669"/>
    <property type="project" value="UniProtKB-KW"/>
</dbReference>